<evidence type="ECO:0000313" key="1">
    <source>
        <dbReference type="EMBL" id="MDT0342717.1"/>
    </source>
</evidence>
<organism evidence="1 2">
    <name type="scientific">Streptomyces litchfieldiae</name>
    <dbReference type="NCBI Taxonomy" id="3075543"/>
    <lineage>
        <taxon>Bacteria</taxon>
        <taxon>Bacillati</taxon>
        <taxon>Actinomycetota</taxon>
        <taxon>Actinomycetes</taxon>
        <taxon>Kitasatosporales</taxon>
        <taxon>Streptomycetaceae</taxon>
        <taxon>Streptomyces</taxon>
    </lineage>
</organism>
<protein>
    <submittedName>
        <fullName evidence="1">Uncharacterized protein</fullName>
    </submittedName>
</protein>
<proteinExistence type="predicted"/>
<evidence type="ECO:0000313" key="2">
    <source>
        <dbReference type="Proteomes" id="UP001183246"/>
    </source>
</evidence>
<gene>
    <name evidence="1" type="ORF">RM590_08785</name>
</gene>
<reference evidence="2" key="1">
    <citation type="submission" date="2023-07" db="EMBL/GenBank/DDBJ databases">
        <title>30 novel species of actinomycetes from the DSMZ collection.</title>
        <authorList>
            <person name="Nouioui I."/>
        </authorList>
    </citation>
    <scope>NUCLEOTIDE SEQUENCE [LARGE SCALE GENOMIC DNA]</scope>
    <source>
        <strain evidence="2">DSM 44938</strain>
    </source>
</reference>
<dbReference type="RefSeq" id="WP_311703861.1">
    <property type="nucleotide sequence ID" value="NZ_JAVREL010000004.1"/>
</dbReference>
<sequence>MSRLPPWPPLPEVVRTLMEELQGEQFALDGPRESPPRPWDLCSLAGAIEDAVWLWLDEVAQWLNRTYGWTDEQVIPACWHQHEAIAHDLAALAFSRIDVYSASSAAFVGRWHADMEDFHRRMTLSLGLNSPCRHSHHGESPPRYTAEMANRAMSDRTSQTGE</sequence>
<comment type="caution">
    <text evidence="1">The sequence shown here is derived from an EMBL/GenBank/DDBJ whole genome shotgun (WGS) entry which is preliminary data.</text>
</comment>
<dbReference type="EMBL" id="JAVREL010000004">
    <property type="protein sequence ID" value="MDT0342717.1"/>
    <property type="molecule type" value="Genomic_DNA"/>
</dbReference>
<keyword evidence="2" id="KW-1185">Reference proteome</keyword>
<dbReference type="Proteomes" id="UP001183246">
    <property type="component" value="Unassembled WGS sequence"/>
</dbReference>
<accession>A0ABU2MMT4</accession>
<name>A0ABU2MMT4_9ACTN</name>